<dbReference type="RefSeq" id="WP_110276380.1">
    <property type="nucleotide sequence ID" value="NZ_QJJG01000020.1"/>
</dbReference>
<name>A0A318FD91_KLEOX</name>
<evidence type="ECO:0008006" key="4">
    <source>
        <dbReference type="Google" id="ProtNLM"/>
    </source>
</evidence>
<evidence type="ECO:0000256" key="1">
    <source>
        <dbReference type="SAM" id="SignalP"/>
    </source>
</evidence>
<feature type="chain" id="PRO_5016389986" description="DUF1795 domain-containing protein" evidence="1">
    <location>
        <begin position="26"/>
        <end position="180"/>
    </location>
</feature>
<organism evidence="2 3">
    <name type="scientific">Klebsiella oxytoca</name>
    <dbReference type="NCBI Taxonomy" id="571"/>
    <lineage>
        <taxon>Bacteria</taxon>
        <taxon>Pseudomonadati</taxon>
        <taxon>Pseudomonadota</taxon>
        <taxon>Gammaproteobacteria</taxon>
        <taxon>Enterobacterales</taxon>
        <taxon>Enterobacteriaceae</taxon>
        <taxon>Klebsiella/Raoultella group</taxon>
        <taxon>Klebsiella</taxon>
    </lineage>
</organism>
<reference evidence="2 3" key="1">
    <citation type="submission" date="2018-05" db="EMBL/GenBank/DDBJ databases">
        <title>Freshwater and sediment microbial communities from various areas in North America, analyzing microbe dynamics in response to fracking.</title>
        <authorList>
            <person name="Lamendella R."/>
        </authorList>
    </citation>
    <scope>NUCLEOTIDE SEQUENCE [LARGE SCALE GENOMIC DNA]</scope>
    <source>
        <strain evidence="2 3">67</strain>
    </source>
</reference>
<accession>A0A318FD91</accession>
<proteinExistence type="predicted"/>
<gene>
    <name evidence="2" type="ORF">DET57_1205</name>
</gene>
<sequence length="180" mass="20031">MKFGTIFSALLISSAGLAFSAVAQAADKTQVVKILGGKATIELPVEFVKMPQNLLAEKYTEERNRPQEAWYVENVDSKVTLAFSINPNAIKESELSKVSTVLKNQLSVLSPTVSQVKINGHKMERVEFNMPIDEEGNYLYNLMQLSSFKGKMMYSTFNVTNDLESKYKTVGEAALSSLKY</sequence>
<keyword evidence="1" id="KW-0732">Signal</keyword>
<feature type="signal peptide" evidence="1">
    <location>
        <begin position="1"/>
        <end position="25"/>
    </location>
</feature>
<protein>
    <recommendedName>
        <fullName evidence="4">DUF1795 domain-containing protein</fullName>
    </recommendedName>
</protein>
<dbReference type="EMBL" id="QJJG01000020">
    <property type="protein sequence ID" value="PXW39090.1"/>
    <property type="molecule type" value="Genomic_DNA"/>
</dbReference>
<comment type="caution">
    <text evidence="2">The sequence shown here is derived from an EMBL/GenBank/DDBJ whole genome shotgun (WGS) entry which is preliminary data.</text>
</comment>
<evidence type="ECO:0000313" key="3">
    <source>
        <dbReference type="Proteomes" id="UP000247485"/>
    </source>
</evidence>
<dbReference type="Proteomes" id="UP000247485">
    <property type="component" value="Unassembled WGS sequence"/>
</dbReference>
<dbReference type="AlphaFoldDB" id="A0A318FD91"/>
<evidence type="ECO:0000313" key="2">
    <source>
        <dbReference type="EMBL" id="PXW39090.1"/>
    </source>
</evidence>